<organism evidence="2 3">
    <name type="scientific">Hapsidospora chrysogenum (strain ATCC 11550 / CBS 779.69 / DSM 880 / IAM 14645 / JCM 23072 / IMI 49137)</name>
    <name type="common">Acremonium chrysogenum</name>
    <dbReference type="NCBI Taxonomy" id="857340"/>
    <lineage>
        <taxon>Eukaryota</taxon>
        <taxon>Fungi</taxon>
        <taxon>Dikarya</taxon>
        <taxon>Ascomycota</taxon>
        <taxon>Pezizomycotina</taxon>
        <taxon>Sordariomycetes</taxon>
        <taxon>Hypocreomycetidae</taxon>
        <taxon>Hypocreales</taxon>
        <taxon>Bionectriaceae</taxon>
        <taxon>Hapsidospora</taxon>
    </lineage>
</organism>
<protein>
    <submittedName>
        <fullName evidence="2">Uncharacterized protein</fullName>
    </submittedName>
</protein>
<evidence type="ECO:0000256" key="1">
    <source>
        <dbReference type="SAM" id="MobiDB-lite"/>
    </source>
</evidence>
<evidence type="ECO:0000313" key="3">
    <source>
        <dbReference type="Proteomes" id="UP000029964"/>
    </source>
</evidence>
<feature type="region of interest" description="Disordered" evidence="1">
    <location>
        <begin position="1"/>
        <end position="28"/>
    </location>
</feature>
<dbReference type="Proteomes" id="UP000029964">
    <property type="component" value="Unassembled WGS sequence"/>
</dbReference>
<sequence length="122" mass="13228">MSGNTPSATSPPACTSIELRRSSDHETTRRGCFSAVEWLWASESCSDWAAEWLGLPQQTHRPAATVTNHKQDQQDQQDQQDTACNFTTPQLRARPGLVGAAMGSDLLGQVVCTSGGYPHIVQ</sequence>
<dbReference type="EMBL" id="JPKY01000132">
    <property type="protein sequence ID" value="KFH41377.1"/>
    <property type="molecule type" value="Genomic_DNA"/>
</dbReference>
<comment type="caution">
    <text evidence="2">The sequence shown here is derived from an EMBL/GenBank/DDBJ whole genome shotgun (WGS) entry which is preliminary data.</text>
</comment>
<evidence type="ECO:0000313" key="2">
    <source>
        <dbReference type="EMBL" id="KFH41377.1"/>
    </source>
</evidence>
<feature type="compositionally biased region" description="Basic and acidic residues" evidence="1">
    <location>
        <begin position="18"/>
        <end position="28"/>
    </location>
</feature>
<gene>
    <name evidence="2" type="ORF">ACRE_079310</name>
</gene>
<reference evidence="3" key="1">
    <citation type="journal article" date="2014" name="Genome Announc.">
        <title>Genome sequence and annotation of Acremonium chrysogenum, producer of the beta-lactam antibiotic cephalosporin C.</title>
        <authorList>
            <person name="Terfehr D."/>
            <person name="Dahlmann T.A."/>
            <person name="Specht T."/>
            <person name="Zadra I."/>
            <person name="Kuernsteiner H."/>
            <person name="Kueck U."/>
        </authorList>
    </citation>
    <scope>NUCLEOTIDE SEQUENCE [LARGE SCALE GENOMIC DNA]</scope>
    <source>
        <strain evidence="3">ATCC 11550 / CBS 779.69 / DSM 880 / IAM 14645 / JCM 23072 / IMI 49137</strain>
    </source>
</reference>
<keyword evidence="3" id="KW-1185">Reference proteome</keyword>
<proteinExistence type="predicted"/>
<dbReference type="HOGENOM" id="CLU_2026013_0_0_1"/>
<dbReference type="AlphaFoldDB" id="A0A086SW95"/>
<feature type="compositionally biased region" description="Polar residues" evidence="1">
    <location>
        <begin position="1"/>
        <end position="13"/>
    </location>
</feature>
<name>A0A086SW95_HAPC1</name>
<accession>A0A086SW95</accession>
<feature type="region of interest" description="Disordered" evidence="1">
    <location>
        <begin position="60"/>
        <end position="82"/>
    </location>
</feature>